<comment type="subunit">
    <text evidence="1">Homohexamer.</text>
</comment>
<dbReference type="GO" id="GO:0008959">
    <property type="term" value="F:phosphate acetyltransferase activity"/>
    <property type="evidence" value="ECO:0007669"/>
    <property type="project" value="UniProtKB-EC"/>
</dbReference>
<dbReference type="Pfam" id="PF01515">
    <property type="entry name" value="PTA_PTB"/>
    <property type="match status" value="1"/>
</dbReference>
<dbReference type="InterPro" id="IPR028979">
    <property type="entry name" value="Ser_kin/Pase_Hpr-like_N_sf"/>
</dbReference>
<dbReference type="InterPro" id="IPR004614">
    <property type="entry name" value="P_AcTrfase"/>
</dbReference>
<dbReference type="Gene3D" id="3.40.50.10950">
    <property type="match status" value="1"/>
</dbReference>
<dbReference type="PANTHER" id="PTHR43356">
    <property type="entry name" value="PHOSPHATE ACETYLTRANSFERASE"/>
    <property type="match status" value="1"/>
</dbReference>
<evidence type="ECO:0000259" key="6">
    <source>
        <dbReference type="Pfam" id="PF01515"/>
    </source>
</evidence>
<reference evidence="7 8" key="2">
    <citation type="submission" date="2019-05" db="EMBL/GenBank/DDBJ databases">
        <title>Genome evolution of the obligate endosymbiont Buchnera aphidicola.</title>
        <authorList>
            <person name="Moran N.A."/>
        </authorList>
    </citation>
    <scope>NUCLEOTIDE SEQUENCE [LARGE SCALE GENOMIC DNA]</scope>
    <source>
        <strain evidence="7 8">Lps</strain>
    </source>
</reference>
<accession>A0A4D6YD12</accession>
<evidence type="ECO:0000256" key="4">
    <source>
        <dbReference type="ARBA" id="ARBA00023315"/>
    </source>
</evidence>
<dbReference type="NCBIfam" id="TIGR00651">
    <property type="entry name" value="pta"/>
    <property type="match status" value="1"/>
</dbReference>
<dbReference type="InterPro" id="IPR042113">
    <property type="entry name" value="P_AcTrfase_dom1"/>
</dbReference>
<dbReference type="OrthoDB" id="9808984at2"/>
<proteinExistence type="predicted"/>
<protein>
    <recommendedName>
        <fullName evidence="2">phosphate acetyltransferase</fullName>
        <ecNumber evidence="2">2.3.1.8</ecNumber>
    </recommendedName>
</protein>
<keyword evidence="5" id="KW-1133">Transmembrane helix</keyword>
<dbReference type="NCBIfam" id="NF007233">
    <property type="entry name" value="PRK09653.1"/>
    <property type="match status" value="1"/>
</dbReference>
<dbReference type="Gene3D" id="3.40.1390.20">
    <property type="entry name" value="HprK N-terminal domain-like"/>
    <property type="match status" value="1"/>
</dbReference>
<dbReference type="EMBL" id="CP034870">
    <property type="protein sequence ID" value="QCI22435.1"/>
    <property type="molecule type" value="Genomic_DNA"/>
</dbReference>
<evidence type="ECO:0000256" key="2">
    <source>
        <dbReference type="ARBA" id="ARBA00012707"/>
    </source>
</evidence>
<dbReference type="InterPro" id="IPR002505">
    <property type="entry name" value="PTA_PTB"/>
</dbReference>
<keyword evidence="3 7" id="KW-0808">Transferase</keyword>
<dbReference type="PANTHER" id="PTHR43356:SF1">
    <property type="entry name" value="PHOSPHATE ACETYLTRANSFERASE EUTD"/>
    <property type="match status" value="1"/>
</dbReference>
<dbReference type="Gene3D" id="3.40.50.10750">
    <property type="entry name" value="Isocitrate/Isopropylmalate dehydrogenase-like"/>
    <property type="match status" value="1"/>
</dbReference>
<feature type="domain" description="Phosphate acetyl/butaryl transferase" evidence="6">
    <location>
        <begin position="152"/>
        <end position="457"/>
    </location>
</feature>
<reference evidence="7 8" key="1">
    <citation type="submission" date="2018-12" db="EMBL/GenBank/DDBJ databases">
        <authorList>
            <person name="Chong R.A."/>
        </authorList>
    </citation>
    <scope>NUCLEOTIDE SEQUENCE [LARGE SCALE GENOMIC DNA]</scope>
    <source>
        <strain evidence="7 8">Lps</strain>
    </source>
</reference>
<dbReference type="RefSeq" id="WP_158356275.1">
    <property type="nucleotide sequence ID" value="NZ_CP034870.1"/>
</dbReference>
<feature type="transmembrane region" description="Helical" evidence="5">
    <location>
        <begin position="25"/>
        <end position="46"/>
    </location>
</feature>
<dbReference type="InterPro" id="IPR042112">
    <property type="entry name" value="P_AcTrfase_dom2"/>
</dbReference>
<dbReference type="Proteomes" id="UP000298564">
    <property type="component" value="Chromosome"/>
</dbReference>
<dbReference type="EC" id="2.3.1.8" evidence="2"/>
<keyword evidence="5" id="KW-0812">Transmembrane</keyword>
<dbReference type="InterPro" id="IPR050500">
    <property type="entry name" value="Phos_Acetyltrans/Butyryltrans"/>
</dbReference>
<dbReference type="SUPFAM" id="SSF53659">
    <property type="entry name" value="Isocitrate/Isopropylmalate dehydrogenase-like"/>
    <property type="match status" value="1"/>
</dbReference>
<evidence type="ECO:0000313" key="7">
    <source>
        <dbReference type="EMBL" id="QCI22435.1"/>
    </source>
</evidence>
<evidence type="ECO:0000256" key="3">
    <source>
        <dbReference type="ARBA" id="ARBA00022679"/>
    </source>
</evidence>
<keyword evidence="4 7" id="KW-0012">Acyltransferase</keyword>
<evidence type="ECO:0000256" key="1">
    <source>
        <dbReference type="ARBA" id="ARBA00011643"/>
    </source>
</evidence>
<evidence type="ECO:0000313" key="8">
    <source>
        <dbReference type="Proteomes" id="UP000298564"/>
    </source>
</evidence>
<sequence length="462" mass="52036">QMKNSIVEEVLLFDQNYKSMISKNYLHSLIIVSFTRIFSFINMFVLNFNSNEITGIILTEVSISEKDITFLCKKLIEKKIHVAFTKKNTIEIVSQLQKINFDIYLQDQVYIQQSQKYISSFFSYFLKLLDTQYDYRMMYSPREFCCYLKLLSKQNKKRIILPESYEVRILKAVSISHNNIAECVLLGDKNKIYSIAKNNGIDLNKNIEIINPILIRDKYIARFLELRKKKDVNRNFAEIALLDNIVLATLILEANEVDGLVSGSVNTTASTILPALQLIKTNSDTSLVSSIFFMLLPNQVLIYGDCAVNVNPNAEELAEIAIQSSNSLKMFGIEPRIAMLSYSTGFSGNGETVEKVRQATAIIKNKNPNLIVDGPVQYDTAVSKTVFKLKAPRSPIEGSANIFIFPDLNAGNIAYKAVQRTANIVAIGPILQGLRKPVNDLSRGASVEDIIYTIALTSIQSK</sequence>
<dbReference type="FunFam" id="3.40.50.10750:FF:000001">
    <property type="entry name" value="Phosphate acetyltransferase"/>
    <property type="match status" value="1"/>
</dbReference>
<organism evidence="7 8">
    <name type="scientific">Buchnera aphidicola</name>
    <name type="common">Lipaphis pseudobrassicae</name>
    <dbReference type="NCBI Taxonomy" id="1258543"/>
    <lineage>
        <taxon>Bacteria</taxon>
        <taxon>Pseudomonadati</taxon>
        <taxon>Pseudomonadota</taxon>
        <taxon>Gammaproteobacteria</taxon>
        <taxon>Enterobacterales</taxon>
        <taxon>Erwiniaceae</taxon>
        <taxon>Buchnera</taxon>
    </lineage>
</organism>
<evidence type="ECO:0000256" key="5">
    <source>
        <dbReference type="SAM" id="Phobius"/>
    </source>
</evidence>
<dbReference type="NCBIfam" id="NF004167">
    <property type="entry name" value="PRK05632.1"/>
    <property type="match status" value="1"/>
</dbReference>
<gene>
    <name evidence="7" type="ORF">D9V70_00905</name>
</gene>
<dbReference type="AlphaFoldDB" id="A0A4D6YD12"/>
<keyword evidence="5" id="KW-0472">Membrane</keyword>
<feature type="non-terminal residue" evidence="7">
    <location>
        <position position="1"/>
    </location>
</feature>
<name>A0A4D6YD12_9GAMM</name>